<dbReference type="Pfam" id="PF21788">
    <property type="entry name" value="TNP-like_GBD"/>
    <property type="match status" value="1"/>
</dbReference>
<evidence type="ECO:0000259" key="1">
    <source>
        <dbReference type="Pfam" id="PF21787"/>
    </source>
</evidence>
<proteinExistence type="predicted"/>
<dbReference type="AlphaFoldDB" id="V5G3X1"/>
<sequence>WKNWLPHPSTLRKWYSVVDGKPGFTKESFRVIEERNKVKQVLCNIVIDEMAIRRQIIYKDGVFYGHINIGIDTQIMSDNLPEAKNALVFMAVSLNDHWKIPLGYFLIDSLSGEERANLLKICLEMLHDTGAKVYSLTFDGAPVNLSMCTSLGANFNYGNKDFQPWFINPVTSQKMFIFWDYCHMFKLVRNTLGDKKTLYVGGEKIEWAHILSLYEIQCSEGLRAATKITKKHINYNDNRMNVKLAVQTLSQSVSSALKFCNELNFPKFEATLPTANFCLIFNNIFDVLNCKNKFSRKEFGKPLCDETYDKLVQDVKIFEEYICNIRDSVGKPILQSQRKTGFLGLLICLKNVINLWDELIINKVSIDYLLPFKLSQDFLETYFSAIRARGGFNNNPNVVQFESAYKRLLIKHEISSSEGANCMADGIEILHISSKRTILKESVIDFDNIIGDVGDHDYIQTVWELSPYVDNVVSYIAGFIVSKILKRNICQFCRDQLLKNDGETPSLINIKNRGPLLVPSEDVINICRFTEKTIRENLYNIFKIKNIKQILIIKTYNKVTDTIFTSDDMIHHILSQDPFDNHRCQLIKLIIEIFINIRLYHEANIKSQKDQYIRNKYNKLILFKN</sequence>
<feature type="non-terminal residue" evidence="4">
    <location>
        <position position="625"/>
    </location>
</feature>
<evidence type="ECO:0000313" key="4">
    <source>
        <dbReference type="EMBL" id="JAB64730.1"/>
    </source>
</evidence>
<accession>V5G3X1</accession>
<protein>
    <submittedName>
        <fullName evidence="4">THAP domain-containing protein 9</fullName>
    </submittedName>
</protein>
<feature type="non-terminal residue" evidence="4">
    <location>
        <position position="1"/>
    </location>
</feature>
<name>V5G3X1_ANOGL</name>
<dbReference type="Pfam" id="PF21787">
    <property type="entry name" value="TNP-like_RNaseH_N"/>
    <property type="match status" value="1"/>
</dbReference>
<dbReference type="InterPro" id="IPR048365">
    <property type="entry name" value="TNP-like_RNaseH_N"/>
</dbReference>
<gene>
    <name evidence="4" type="primary">THAP9</name>
</gene>
<dbReference type="InterPro" id="IPR048366">
    <property type="entry name" value="TNP-like_GBD"/>
</dbReference>
<reference evidence="4" key="1">
    <citation type="submission" date="2013-07" db="EMBL/GenBank/DDBJ databases">
        <title>Midgut Transcriptome Profiling of Anoplphora glabripennis, a Lignocellulose Degrading, Wood-Boring Cerambycid.</title>
        <authorList>
            <person name="Scully E.D."/>
            <person name="Hoover K."/>
            <person name="Carlson J.E."/>
            <person name="Tien M."/>
            <person name="Geib S.M."/>
        </authorList>
    </citation>
    <scope>NUCLEOTIDE SEQUENCE</scope>
</reference>
<dbReference type="EMBL" id="GALX01003736">
    <property type="protein sequence ID" value="JAB64730.1"/>
    <property type="molecule type" value="Transcribed_RNA"/>
</dbReference>
<dbReference type="PANTHER" id="PTHR47577:SF2">
    <property type="entry name" value="THAP DOMAIN CONTAINING 9"/>
    <property type="match status" value="1"/>
</dbReference>
<dbReference type="InterPro" id="IPR048367">
    <property type="entry name" value="TNP-like_RNaseH_C"/>
</dbReference>
<dbReference type="Pfam" id="PF21789">
    <property type="entry name" value="TNP-like_RNaseH_C"/>
    <property type="match status" value="1"/>
</dbReference>
<feature type="domain" description="Transposable element P transposase-like GTP-binding insertion" evidence="2">
    <location>
        <begin position="182"/>
        <end position="297"/>
    </location>
</feature>
<feature type="domain" description="Transposable element P transposase-like RNase H" evidence="1">
    <location>
        <begin position="21"/>
        <end position="152"/>
    </location>
</feature>
<feature type="domain" description="Transposable element P transposase-like RNase H C-terminal" evidence="3">
    <location>
        <begin position="373"/>
        <end position="406"/>
    </location>
</feature>
<evidence type="ECO:0000259" key="2">
    <source>
        <dbReference type="Pfam" id="PF21788"/>
    </source>
</evidence>
<evidence type="ECO:0000259" key="3">
    <source>
        <dbReference type="Pfam" id="PF21789"/>
    </source>
</evidence>
<dbReference type="PANTHER" id="PTHR47577">
    <property type="entry name" value="THAP DOMAIN-CONTAINING PROTEIN 6"/>
    <property type="match status" value="1"/>
</dbReference>
<organism evidence="4">
    <name type="scientific">Anoplophora glabripennis</name>
    <name type="common">Asian longhorn beetle</name>
    <name type="synonym">Anoplophora nobilis</name>
    <dbReference type="NCBI Taxonomy" id="217634"/>
    <lineage>
        <taxon>Eukaryota</taxon>
        <taxon>Metazoa</taxon>
        <taxon>Ecdysozoa</taxon>
        <taxon>Arthropoda</taxon>
        <taxon>Hexapoda</taxon>
        <taxon>Insecta</taxon>
        <taxon>Pterygota</taxon>
        <taxon>Neoptera</taxon>
        <taxon>Endopterygota</taxon>
        <taxon>Coleoptera</taxon>
        <taxon>Polyphaga</taxon>
        <taxon>Cucujiformia</taxon>
        <taxon>Chrysomeloidea</taxon>
        <taxon>Cerambycidae</taxon>
        <taxon>Lamiinae</taxon>
        <taxon>Lamiini</taxon>
        <taxon>Anoplophora</taxon>
    </lineage>
</organism>